<dbReference type="EMBL" id="JAVDYB010000001">
    <property type="protein sequence ID" value="MDR7276339.1"/>
    <property type="molecule type" value="Genomic_DNA"/>
</dbReference>
<comment type="similarity">
    <text evidence="1">Belongs to the NmrA-type oxidoreductase family.</text>
</comment>
<organism evidence="4 5">
    <name type="scientific">Catenuloplanes atrovinosus</name>
    <dbReference type="NCBI Taxonomy" id="137266"/>
    <lineage>
        <taxon>Bacteria</taxon>
        <taxon>Bacillati</taxon>
        <taxon>Actinomycetota</taxon>
        <taxon>Actinomycetes</taxon>
        <taxon>Micromonosporales</taxon>
        <taxon>Micromonosporaceae</taxon>
        <taxon>Catenuloplanes</taxon>
    </lineage>
</organism>
<dbReference type="AlphaFoldDB" id="A0AAE3YQ86"/>
<dbReference type="InterPro" id="IPR008030">
    <property type="entry name" value="NmrA-like"/>
</dbReference>
<dbReference type="PANTHER" id="PTHR42748">
    <property type="entry name" value="NITROGEN METABOLITE REPRESSION PROTEIN NMRA FAMILY MEMBER"/>
    <property type="match status" value="1"/>
</dbReference>
<comment type="caution">
    <text evidence="4">The sequence shown here is derived from an EMBL/GenBank/DDBJ whole genome shotgun (WGS) entry which is preliminary data.</text>
</comment>
<gene>
    <name evidence="4" type="ORF">J2S41_003117</name>
</gene>
<dbReference type="SUPFAM" id="SSF51735">
    <property type="entry name" value="NAD(P)-binding Rossmann-fold domains"/>
    <property type="match status" value="1"/>
</dbReference>
<dbReference type="RefSeq" id="WP_310368394.1">
    <property type="nucleotide sequence ID" value="NZ_JAVDYB010000001.1"/>
</dbReference>
<reference evidence="4" key="1">
    <citation type="submission" date="2023-07" db="EMBL/GenBank/DDBJ databases">
        <title>Sequencing the genomes of 1000 actinobacteria strains.</title>
        <authorList>
            <person name="Klenk H.-P."/>
        </authorList>
    </citation>
    <scope>NUCLEOTIDE SEQUENCE</scope>
    <source>
        <strain evidence="4">DSM 44707</strain>
    </source>
</reference>
<evidence type="ECO:0000313" key="4">
    <source>
        <dbReference type="EMBL" id="MDR7276339.1"/>
    </source>
</evidence>
<evidence type="ECO:0000313" key="5">
    <source>
        <dbReference type="Proteomes" id="UP001183643"/>
    </source>
</evidence>
<feature type="domain" description="NmrA-like" evidence="3">
    <location>
        <begin position="2"/>
        <end position="245"/>
    </location>
</feature>
<dbReference type="Proteomes" id="UP001183643">
    <property type="component" value="Unassembled WGS sequence"/>
</dbReference>
<keyword evidence="2" id="KW-0521">NADP</keyword>
<keyword evidence="5" id="KW-1185">Reference proteome</keyword>
<dbReference type="Pfam" id="PF05368">
    <property type="entry name" value="NmrA"/>
    <property type="match status" value="1"/>
</dbReference>
<dbReference type="Gene3D" id="3.90.25.10">
    <property type="entry name" value="UDP-galactose 4-epimerase, domain 1"/>
    <property type="match status" value="1"/>
</dbReference>
<evidence type="ECO:0000256" key="2">
    <source>
        <dbReference type="ARBA" id="ARBA00022857"/>
    </source>
</evidence>
<dbReference type="Gene3D" id="3.40.50.720">
    <property type="entry name" value="NAD(P)-binding Rossmann-like Domain"/>
    <property type="match status" value="1"/>
</dbReference>
<dbReference type="PANTHER" id="PTHR42748:SF7">
    <property type="entry name" value="NMRA LIKE REDOX SENSOR 1-RELATED"/>
    <property type="match status" value="1"/>
</dbReference>
<protein>
    <submittedName>
        <fullName evidence="4">Uncharacterized protein YbjT (DUF2867 family)</fullName>
    </submittedName>
</protein>
<evidence type="ECO:0000259" key="3">
    <source>
        <dbReference type="Pfam" id="PF05368"/>
    </source>
</evidence>
<sequence length="304" mass="31984">MTVLVVGATGQQGGATADELLTAGVAVRALVRDPESPAARELARRGAELRVGDLRDRESLARAADGAHAVFSVQMPAFDDGGYDFEGELTLAVNLIEAARTAGVTQFVHTSVSGSDRHTAVPGWSAERRAHMDRVLGAKAGAEQRVREAGFRHWTLIKPAFFMENLLPRTAYLFPRGVAGGLATTLKPGTHLSLVAVRDVGRAAAAAFADPERFHGVELELASDYLTMAEVAAVLSGALGTPLAAPDMTEDEAVAAGMPPYAVVSNDLLNRAGQPARPEFARSLGLPLTSLAEWAHAHLAPVAR</sequence>
<accession>A0AAE3YQ86</accession>
<dbReference type="InterPro" id="IPR036291">
    <property type="entry name" value="NAD(P)-bd_dom_sf"/>
</dbReference>
<name>A0AAE3YQ86_9ACTN</name>
<dbReference type="CDD" id="cd05251">
    <property type="entry name" value="NmrA_like_SDR_a"/>
    <property type="match status" value="1"/>
</dbReference>
<proteinExistence type="inferred from homology"/>
<dbReference type="InterPro" id="IPR051164">
    <property type="entry name" value="NmrA-like_oxidored"/>
</dbReference>
<evidence type="ECO:0000256" key="1">
    <source>
        <dbReference type="ARBA" id="ARBA00006328"/>
    </source>
</evidence>